<dbReference type="GeneID" id="18560204"/>
<evidence type="ECO:0000313" key="2">
    <source>
        <dbReference type="Proteomes" id="UP000008726"/>
    </source>
</evidence>
<dbReference type="OrthoDB" id="27621at10239"/>
<proteinExistence type="predicted"/>
<dbReference type="RefSeq" id="YP_009011709.1">
    <property type="nucleotide sequence ID" value="NC_023688.1"/>
</dbReference>
<evidence type="ECO:0000313" key="1">
    <source>
        <dbReference type="EMBL" id="ADQ52999.1"/>
    </source>
</evidence>
<dbReference type="KEGG" id="vg:18560204"/>
<reference evidence="1 2" key="1">
    <citation type="journal article" date="2010" name="Virol. J.">
        <title>Genomes of the T4-related bacteriophages as windows on microbial genome evolution.</title>
        <authorList>
            <person name="Petrov V.M."/>
            <person name="Ratnayaka S."/>
            <person name="Nolan J.M."/>
            <person name="Miller E.S."/>
            <person name="Karam J.D."/>
        </authorList>
    </citation>
    <scope>NUCLEOTIDE SEQUENCE [LARGE SCALE GENOMIC DNA]</scope>
</reference>
<name>E5DQL3_9CAUD</name>
<dbReference type="EMBL" id="GU396103">
    <property type="protein sequence ID" value="ADQ52999.1"/>
    <property type="molecule type" value="Genomic_DNA"/>
</dbReference>
<sequence length="64" mass="7254">MGLRYGLLYYVVGHPCHVLINGYSYLAVIQRDLGDSIEVKTRLGVSIVPKSNTFASSYYWLEVK</sequence>
<accession>E5DQL3</accession>
<keyword evidence="2" id="KW-1185">Reference proteome</keyword>
<dbReference type="Proteomes" id="UP000008726">
    <property type="component" value="Segment"/>
</dbReference>
<organism evidence="1 2">
    <name type="scientific">Aeromonas phage PX29</name>
    <dbReference type="NCBI Taxonomy" id="926067"/>
    <lineage>
        <taxon>Viruses</taxon>
        <taxon>Duplodnaviria</taxon>
        <taxon>Heunggongvirae</taxon>
        <taxon>Uroviricota</taxon>
        <taxon>Caudoviricetes</taxon>
        <taxon>Pantevenvirales</taxon>
        <taxon>Straboviridae</taxon>
        <taxon>Angelvirus</taxon>
        <taxon>Angelvirus px29</taxon>
    </lineage>
</organism>
<protein>
    <submittedName>
        <fullName evidence="1">Uncharacterized protein</fullName>
    </submittedName>
</protein>
<gene>
    <name evidence="1" type="ORF">PX29p280</name>
</gene>